<dbReference type="PANTHER" id="PTHR48111">
    <property type="entry name" value="REGULATOR OF RPOS"/>
    <property type="match status" value="1"/>
</dbReference>
<name>A0ABZ0WLC5_9BURK</name>
<keyword evidence="9" id="KW-1185">Reference proteome</keyword>
<dbReference type="InterPro" id="IPR001867">
    <property type="entry name" value="OmpR/PhoB-type_DNA-bd"/>
</dbReference>
<evidence type="ECO:0000256" key="4">
    <source>
        <dbReference type="PROSITE-ProRule" id="PRU00169"/>
    </source>
</evidence>
<dbReference type="Gene3D" id="1.10.10.10">
    <property type="entry name" value="Winged helix-like DNA-binding domain superfamily/Winged helix DNA-binding domain"/>
    <property type="match status" value="1"/>
</dbReference>
<evidence type="ECO:0000259" key="6">
    <source>
        <dbReference type="PROSITE" id="PS50110"/>
    </source>
</evidence>
<dbReference type="SMART" id="SM00448">
    <property type="entry name" value="REC"/>
    <property type="match status" value="1"/>
</dbReference>
<sequence length="251" mass="28525">MKVLAIEDDAAQADLIRTALAHTQHQVEIVESGSLAIRRLRQATPDLLILERNLPDISGDDMLTWIRMRLGADIPVLVLVGRSSEDDVPKILDAGADDYVVTPVRCAELAARVAVLLRRAYSRVRWEAHRIELGDYVIDIRDRTVVLRGKQQILSPREFDLASHLFRHPGRVFARGELYRAVWGKALEPDSRTLDTHIYRLRQKLELSARHGIQLRCVYQHGYCLERVPVPADAFRGSFHESSHRSTIGPF</sequence>
<organism evidence="8 9">
    <name type="scientific">Paraburkholderia kururiensis</name>
    <dbReference type="NCBI Taxonomy" id="984307"/>
    <lineage>
        <taxon>Bacteria</taxon>
        <taxon>Pseudomonadati</taxon>
        <taxon>Pseudomonadota</taxon>
        <taxon>Betaproteobacteria</taxon>
        <taxon>Burkholderiales</taxon>
        <taxon>Burkholderiaceae</taxon>
        <taxon>Paraburkholderia</taxon>
    </lineage>
</organism>
<keyword evidence="2" id="KW-0902">Two-component regulatory system</keyword>
<evidence type="ECO:0000256" key="5">
    <source>
        <dbReference type="PROSITE-ProRule" id="PRU01091"/>
    </source>
</evidence>
<dbReference type="Pfam" id="PF00486">
    <property type="entry name" value="Trans_reg_C"/>
    <property type="match status" value="1"/>
</dbReference>
<keyword evidence="1" id="KW-0597">Phosphoprotein</keyword>
<dbReference type="InterPro" id="IPR036388">
    <property type="entry name" value="WH-like_DNA-bd_sf"/>
</dbReference>
<dbReference type="PROSITE" id="PS51755">
    <property type="entry name" value="OMPR_PHOB"/>
    <property type="match status" value="1"/>
</dbReference>
<dbReference type="PANTHER" id="PTHR48111:SF40">
    <property type="entry name" value="PHOSPHATE REGULON TRANSCRIPTIONAL REGULATORY PROTEIN PHOB"/>
    <property type="match status" value="1"/>
</dbReference>
<evidence type="ECO:0000259" key="7">
    <source>
        <dbReference type="PROSITE" id="PS51755"/>
    </source>
</evidence>
<dbReference type="SMART" id="SM00862">
    <property type="entry name" value="Trans_reg_C"/>
    <property type="match status" value="1"/>
</dbReference>
<dbReference type="CDD" id="cd17574">
    <property type="entry name" value="REC_OmpR"/>
    <property type="match status" value="1"/>
</dbReference>
<dbReference type="Gene3D" id="3.40.50.2300">
    <property type="match status" value="1"/>
</dbReference>
<evidence type="ECO:0000313" key="8">
    <source>
        <dbReference type="EMBL" id="WQD78149.1"/>
    </source>
</evidence>
<dbReference type="SUPFAM" id="SSF52172">
    <property type="entry name" value="CheY-like"/>
    <property type="match status" value="1"/>
</dbReference>
<evidence type="ECO:0000256" key="2">
    <source>
        <dbReference type="ARBA" id="ARBA00023012"/>
    </source>
</evidence>
<dbReference type="Proteomes" id="UP001325479">
    <property type="component" value="Chromosome"/>
</dbReference>
<dbReference type="InterPro" id="IPR011006">
    <property type="entry name" value="CheY-like_superfamily"/>
</dbReference>
<feature type="domain" description="Response regulatory" evidence="6">
    <location>
        <begin position="2"/>
        <end position="117"/>
    </location>
</feature>
<proteinExistence type="predicted"/>
<dbReference type="PROSITE" id="PS50110">
    <property type="entry name" value="RESPONSE_REGULATORY"/>
    <property type="match status" value="1"/>
</dbReference>
<dbReference type="InterPro" id="IPR039420">
    <property type="entry name" value="WalR-like"/>
</dbReference>
<dbReference type="CDD" id="cd00383">
    <property type="entry name" value="trans_reg_C"/>
    <property type="match status" value="1"/>
</dbReference>
<dbReference type="RefSeq" id="WP_114811403.1">
    <property type="nucleotide sequence ID" value="NZ_CP139965.1"/>
</dbReference>
<evidence type="ECO:0000313" key="9">
    <source>
        <dbReference type="Proteomes" id="UP001325479"/>
    </source>
</evidence>
<dbReference type="EMBL" id="CP139965">
    <property type="protein sequence ID" value="WQD78149.1"/>
    <property type="molecule type" value="Genomic_DNA"/>
</dbReference>
<feature type="domain" description="OmpR/PhoB-type" evidence="7">
    <location>
        <begin position="128"/>
        <end position="227"/>
    </location>
</feature>
<accession>A0ABZ0WLC5</accession>
<dbReference type="Pfam" id="PF00072">
    <property type="entry name" value="Response_reg"/>
    <property type="match status" value="1"/>
</dbReference>
<protein>
    <submittedName>
        <fullName evidence="8">Response regulator transcription factor</fullName>
    </submittedName>
</protein>
<comment type="caution">
    <text evidence="4">Lacks conserved residue(s) required for the propagation of feature annotation.</text>
</comment>
<dbReference type="InterPro" id="IPR001789">
    <property type="entry name" value="Sig_transdc_resp-reg_receiver"/>
</dbReference>
<evidence type="ECO:0000256" key="3">
    <source>
        <dbReference type="ARBA" id="ARBA00023125"/>
    </source>
</evidence>
<gene>
    <name evidence="8" type="ORF">U0042_00020</name>
</gene>
<keyword evidence="3 5" id="KW-0238">DNA-binding</keyword>
<feature type="DNA-binding region" description="OmpR/PhoB-type" evidence="5">
    <location>
        <begin position="128"/>
        <end position="227"/>
    </location>
</feature>
<evidence type="ECO:0000256" key="1">
    <source>
        <dbReference type="ARBA" id="ARBA00022553"/>
    </source>
</evidence>
<reference evidence="8 9" key="1">
    <citation type="submission" date="2023-12" db="EMBL/GenBank/DDBJ databases">
        <title>Genome sequencing and assembly of bacterial species from a model synthetic community.</title>
        <authorList>
            <person name="Hogle S.L."/>
        </authorList>
    </citation>
    <scope>NUCLEOTIDE SEQUENCE [LARGE SCALE GENOMIC DNA]</scope>
    <source>
        <strain evidence="8 9">HAMBI 2494</strain>
    </source>
</reference>